<dbReference type="Pfam" id="PF07364">
    <property type="entry name" value="DUF1485"/>
    <property type="match status" value="1"/>
</dbReference>
<name>A0A2P8I5Z3_SACCR</name>
<evidence type="ECO:0000313" key="4">
    <source>
        <dbReference type="Proteomes" id="UP000241118"/>
    </source>
</evidence>
<proteinExistence type="predicted"/>
<dbReference type="Proteomes" id="UP000241118">
    <property type="component" value="Unassembled WGS sequence"/>
</dbReference>
<dbReference type="InterPro" id="IPR015995">
    <property type="entry name" value="MlrC_N"/>
</dbReference>
<dbReference type="PIRSF" id="PIRSF012702">
    <property type="entry name" value="UCP012702"/>
    <property type="match status" value="1"/>
</dbReference>
<feature type="domain" description="Microcystin LR degradation protein MlrC C-terminal" evidence="1">
    <location>
        <begin position="297"/>
        <end position="471"/>
    </location>
</feature>
<feature type="domain" description="Microcystin LR degradation protein MlrC N-terminal" evidence="2">
    <location>
        <begin position="2"/>
        <end position="287"/>
    </location>
</feature>
<dbReference type="Pfam" id="PF07171">
    <property type="entry name" value="MlrC_C"/>
    <property type="match status" value="1"/>
</dbReference>
<dbReference type="EMBL" id="PYAX01000008">
    <property type="protein sequence ID" value="PSL53894.1"/>
    <property type="molecule type" value="Genomic_DNA"/>
</dbReference>
<sequence>MRVLIGGIVHESNTFAVEVMGLTGVEHFTLTSAEDVLSVFSGTNSTMGGYLDACRQHGVEIVPAPHARAEPGSTVDAGTYHLLLRGLLSAIRGAQEVDVVLLDLHGAGVVFPDRSLELDLARAVRAEVGGKVIAASMDLHANIDERLLDVVDVVVGFHEYPHVDMANRARLAADLAIRAARRELSLVSTIVRLPMQLPPTLTTSGIGKWLREAAQQAETVNGVLACSPFHGFPRADTDQATTSVVVITDGQEGLAVSKADELAHIIWEHRTEFLPELVQPHLAIETALASPAKPAVIGDAGDNPGGGAPGDSTTLLHALLEAGIKSCVATICDPEAVRVAATAGVGGEVDLAVGGKHGAYSGAPVLSRWTVRAITNGSVVYRKMRRGVRCEFGQSVRLSSGAVDVIVCTERRQVVDPEILLLHGADPDQYDIIVVKSAVHFRSGFADTARVMLTADTAGLTTRAIATLPGRKVSATRWPMRLDTVLG</sequence>
<dbReference type="InterPro" id="IPR009197">
    <property type="entry name" value="MlrC"/>
</dbReference>
<protein>
    <submittedName>
        <fullName evidence="3">Microcystin degradation protein MlrC</fullName>
    </submittedName>
</protein>
<dbReference type="AlphaFoldDB" id="A0A2P8I5Z3"/>
<evidence type="ECO:0000313" key="3">
    <source>
        <dbReference type="EMBL" id="PSL53894.1"/>
    </source>
</evidence>
<gene>
    <name evidence="3" type="ORF">B0I31_108341</name>
</gene>
<organism evidence="3 4">
    <name type="scientific">Saccharothrix carnea</name>
    <dbReference type="NCBI Taxonomy" id="1280637"/>
    <lineage>
        <taxon>Bacteria</taxon>
        <taxon>Bacillati</taxon>
        <taxon>Actinomycetota</taxon>
        <taxon>Actinomycetes</taxon>
        <taxon>Pseudonocardiales</taxon>
        <taxon>Pseudonocardiaceae</taxon>
        <taxon>Saccharothrix</taxon>
    </lineage>
</organism>
<evidence type="ECO:0000259" key="2">
    <source>
        <dbReference type="Pfam" id="PF07364"/>
    </source>
</evidence>
<reference evidence="3 4" key="1">
    <citation type="submission" date="2018-03" db="EMBL/GenBank/DDBJ databases">
        <title>Genomic Encyclopedia of Type Strains, Phase III (KMG-III): the genomes of soil and plant-associated and newly described type strains.</title>
        <authorList>
            <person name="Whitman W."/>
        </authorList>
    </citation>
    <scope>NUCLEOTIDE SEQUENCE [LARGE SCALE GENOMIC DNA]</scope>
    <source>
        <strain evidence="3 4">CGMCC 4.7097</strain>
    </source>
</reference>
<accession>A0A2P8I5Z3</accession>
<keyword evidence="4" id="KW-1185">Reference proteome</keyword>
<evidence type="ECO:0000259" key="1">
    <source>
        <dbReference type="Pfam" id="PF07171"/>
    </source>
</evidence>
<dbReference type="InterPro" id="IPR010799">
    <property type="entry name" value="MlrC_C"/>
</dbReference>
<comment type="caution">
    <text evidence="3">The sequence shown here is derived from an EMBL/GenBank/DDBJ whole genome shotgun (WGS) entry which is preliminary data.</text>
</comment>